<feature type="domain" description="SnoaL-like" evidence="1">
    <location>
        <begin position="12"/>
        <end position="119"/>
    </location>
</feature>
<dbReference type="InterPro" id="IPR032710">
    <property type="entry name" value="NTF2-like_dom_sf"/>
</dbReference>
<dbReference type="InterPro" id="IPR011944">
    <property type="entry name" value="Steroid_delta5-4_isomerase"/>
</dbReference>
<proteinExistence type="predicted"/>
<dbReference type="Gene3D" id="3.10.450.50">
    <property type="match status" value="1"/>
</dbReference>
<dbReference type="InterPro" id="IPR037401">
    <property type="entry name" value="SnoaL-like"/>
</dbReference>
<dbReference type="AlphaFoldDB" id="A0A7X0F274"/>
<keyword evidence="3" id="KW-1185">Reference proteome</keyword>
<comment type="caution">
    <text evidence="2">The sequence shown here is derived from an EMBL/GenBank/DDBJ whole genome shotgun (WGS) entry which is preliminary data.</text>
</comment>
<dbReference type="EMBL" id="JACHJB010000003">
    <property type="protein sequence ID" value="MBB6350030.1"/>
    <property type="molecule type" value="Genomic_DNA"/>
</dbReference>
<dbReference type="Pfam" id="PF13474">
    <property type="entry name" value="SnoaL_3"/>
    <property type="match status" value="1"/>
</dbReference>
<gene>
    <name evidence="2" type="ORF">FHU36_006602</name>
</gene>
<reference evidence="2 3" key="1">
    <citation type="submission" date="2020-08" db="EMBL/GenBank/DDBJ databases">
        <title>Sequencing the genomes of 1000 actinobacteria strains.</title>
        <authorList>
            <person name="Klenk H.-P."/>
        </authorList>
    </citation>
    <scope>NUCLEOTIDE SEQUENCE [LARGE SCALE GENOMIC DNA]</scope>
    <source>
        <strain evidence="2 3">DSM 45913</strain>
    </source>
</reference>
<dbReference type="Proteomes" id="UP000583800">
    <property type="component" value="Unassembled WGS sequence"/>
</dbReference>
<evidence type="ECO:0000259" key="1">
    <source>
        <dbReference type="Pfam" id="PF13474"/>
    </source>
</evidence>
<accession>A0A7X0F274</accession>
<evidence type="ECO:0000313" key="3">
    <source>
        <dbReference type="Proteomes" id="UP000583800"/>
    </source>
</evidence>
<dbReference type="RefSeq" id="WP_185087892.1">
    <property type="nucleotide sequence ID" value="NZ_JACHJB010000003.1"/>
</dbReference>
<sequence length="123" mass="13535">MTGSAAAGVLAELLHRWRQAFDAHRPSEMIALFSGDALFQGIEPELRRGREQISDYYARVPAGVTARATVLSAGWLERGIVHGFADLTFTAPAGDTHPVRLSVVAGQEADRWLIRHYHAASRR</sequence>
<dbReference type="SUPFAM" id="SSF54427">
    <property type="entry name" value="NTF2-like"/>
    <property type="match status" value="1"/>
</dbReference>
<organism evidence="2 3">
    <name type="scientific">Nonomuraea muscovyensis</name>
    <dbReference type="NCBI Taxonomy" id="1124761"/>
    <lineage>
        <taxon>Bacteria</taxon>
        <taxon>Bacillati</taxon>
        <taxon>Actinomycetota</taxon>
        <taxon>Actinomycetes</taxon>
        <taxon>Streptosporangiales</taxon>
        <taxon>Streptosporangiaceae</taxon>
        <taxon>Nonomuraea</taxon>
    </lineage>
</organism>
<protein>
    <submittedName>
        <fullName evidence="2">Uncharacterized protein (TIGR02246 family)</fullName>
    </submittedName>
</protein>
<name>A0A7X0F274_9ACTN</name>
<dbReference type="NCBIfam" id="TIGR02246">
    <property type="entry name" value="SgcJ/EcaC family oxidoreductase"/>
    <property type="match status" value="1"/>
</dbReference>
<evidence type="ECO:0000313" key="2">
    <source>
        <dbReference type="EMBL" id="MBB6350030.1"/>
    </source>
</evidence>